<evidence type="ECO:0000313" key="2">
    <source>
        <dbReference type="EMBL" id="KRL77160.1"/>
    </source>
</evidence>
<organism evidence="2 3">
    <name type="scientific">Ligilactobacillus equi DSM 15833 = JCM 10991</name>
    <dbReference type="NCBI Taxonomy" id="1423740"/>
    <lineage>
        <taxon>Bacteria</taxon>
        <taxon>Bacillati</taxon>
        <taxon>Bacillota</taxon>
        <taxon>Bacilli</taxon>
        <taxon>Lactobacillales</taxon>
        <taxon>Lactobacillaceae</taxon>
        <taxon>Ligilactobacillus</taxon>
    </lineage>
</organism>
<dbReference type="PATRIC" id="fig|1423740.3.peg.1688"/>
<accession>A0A0R1TF37</accession>
<name>A0A0R1TF37_9LACO</name>
<keyword evidence="1" id="KW-1133">Transmembrane helix</keyword>
<sequence>MLLFVIGLLMVWNGFTIKARDSWATKLILFVLGFGSMLISGGILYYAYFL</sequence>
<evidence type="ECO:0000313" key="3">
    <source>
        <dbReference type="Proteomes" id="UP000051048"/>
    </source>
</evidence>
<dbReference type="EMBL" id="AZFH01000181">
    <property type="protein sequence ID" value="KRL77160.1"/>
    <property type="molecule type" value="Genomic_DNA"/>
</dbReference>
<dbReference type="Proteomes" id="UP000051048">
    <property type="component" value="Unassembled WGS sequence"/>
</dbReference>
<comment type="caution">
    <text evidence="2">The sequence shown here is derived from an EMBL/GenBank/DDBJ whole genome shotgun (WGS) entry which is preliminary data.</text>
</comment>
<feature type="transmembrane region" description="Helical" evidence="1">
    <location>
        <begin position="29"/>
        <end position="49"/>
    </location>
</feature>
<keyword evidence="1" id="KW-0812">Transmembrane</keyword>
<keyword evidence="1" id="KW-0472">Membrane</keyword>
<protein>
    <submittedName>
        <fullName evidence="2">Uncharacterized protein</fullName>
    </submittedName>
</protein>
<gene>
    <name evidence="2" type="ORF">FC36_GL001562</name>
</gene>
<reference evidence="2 3" key="1">
    <citation type="journal article" date="2015" name="Genome Announc.">
        <title>Expanding the biotechnology potential of lactobacilli through comparative genomics of 213 strains and associated genera.</title>
        <authorList>
            <person name="Sun Z."/>
            <person name="Harris H.M."/>
            <person name="McCann A."/>
            <person name="Guo C."/>
            <person name="Argimon S."/>
            <person name="Zhang W."/>
            <person name="Yang X."/>
            <person name="Jeffery I.B."/>
            <person name="Cooney J.C."/>
            <person name="Kagawa T.F."/>
            <person name="Liu W."/>
            <person name="Song Y."/>
            <person name="Salvetti E."/>
            <person name="Wrobel A."/>
            <person name="Rasinkangas P."/>
            <person name="Parkhill J."/>
            <person name="Rea M.C."/>
            <person name="O'Sullivan O."/>
            <person name="Ritari J."/>
            <person name="Douillard F.P."/>
            <person name="Paul Ross R."/>
            <person name="Yang R."/>
            <person name="Briner A.E."/>
            <person name="Felis G.E."/>
            <person name="de Vos W.M."/>
            <person name="Barrangou R."/>
            <person name="Klaenhammer T.R."/>
            <person name="Caufield P.W."/>
            <person name="Cui Y."/>
            <person name="Zhang H."/>
            <person name="O'Toole P.W."/>
        </authorList>
    </citation>
    <scope>NUCLEOTIDE SEQUENCE [LARGE SCALE GENOMIC DNA]</scope>
    <source>
        <strain evidence="2 3">DSM 15833</strain>
    </source>
</reference>
<dbReference type="STRING" id="1423740.FC36_GL001562"/>
<evidence type="ECO:0000256" key="1">
    <source>
        <dbReference type="SAM" id="Phobius"/>
    </source>
</evidence>
<dbReference type="AlphaFoldDB" id="A0A0R1TF37"/>
<proteinExistence type="predicted"/>